<comment type="caution">
    <text evidence="1">The sequence shown here is derived from an EMBL/GenBank/DDBJ whole genome shotgun (WGS) entry which is preliminary data.</text>
</comment>
<reference evidence="1" key="1">
    <citation type="submission" date="2021-06" db="EMBL/GenBank/DDBJ databases">
        <authorList>
            <person name="Kallberg Y."/>
            <person name="Tangrot J."/>
            <person name="Rosling A."/>
        </authorList>
    </citation>
    <scope>NUCLEOTIDE SEQUENCE</scope>
    <source>
        <strain evidence="1">MA461A</strain>
    </source>
</reference>
<feature type="non-terminal residue" evidence="1">
    <location>
        <position position="1"/>
    </location>
</feature>
<evidence type="ECO:0000313" key="1">
    <source>
        <dbReference type="EMBL" id="CAG8839218.1"/>
    </source>
</evidence>
<keyword evidence="2" id="KW-1185">Reference proteome</keyword>
<evidence type="ECO:0000313" key="2">
    <source>
        <dbReference type="Proteomes" id="UP000789920"/>
    </source>
</evidence>
<protein>
    <submittedName>
        <fullName evidence="1">27394_t:CDS:1</fullName>
    </submittedName>
</protein>
<accession>A0ACA9SI87</accession>
<dbReference type="Proteomes" id="UP000789920">
    <property type="component" value="Unassembled WGS sequence"/>
</dbReference>
<sequence>FQHQTVNHSQNFVDPNTRTHTNTIEGTWNSIKIQVPSRGRTKSKVSDHLFEFICHRQNKDNLWK</sequence>
<name>A0ACA9SI87_9GLOM</name>
<gene>
    <name evidence="1" type="ORF">RPERSI_LOCUS30964</name>
</gene>
<dbReference type="EMBL" id="CAJVQC010122922">
    <property type="protein sequence ID" value="CAG8839218.1"/>
    <property type="molecule type" value="Genomic_DNA"/>
</dbReference>
<organism evidence="1 2">
    <name type="scientific">Racocetra persica</name>
    <dbReference type="NCBI Taxonomy" id="160502"/>
    <lineage>
        <taxon>Eukaryota</taxon>
        <taxon>Fungi</taxon>
        <taxon>Fungi incertae sedis</taxon>
        <taxon>Mucoromycota</taxon>
        <taxon>Glomeromycotina</taxon>
        <taxon>Glomeromycetes</taxon>
        <taxon>Diversisporales</taxon>
        <taxon>Gigasporaceae</taxon>
        <taxon>Racocetra</taxon>
    </lineage>
</organism>
<feature type="non-terminal residue" evidence="1">
    <location>
        <position position="64"/>
    </location>
</feature>
<proteinExistence type="predicted"/>